<evidence type="ECO:0000256" key="1">
    <source>
        <dbReference type="SAM" id="SignalP"/>
    </source>
</evidence>
<reference evidence="2 3" key="1">
    <citation type="journal article" date="2016" name="Nat. Commun.">
        <title>Thousands of microbial genomes shed light on interconnected biogeochemical processes in an aquifer system.</title>
        <authorList>
            <person name="Anantharaman K."/>
            <person name="Brown C.T."/>
            <person name="Hug L.A."/>
            <person name="Sharon I."/>
            <person name="Castelle C.J."/>
            <person name="Probst A.J."/>
            <person name="Thomas B.C."/>
            <person name="Singh A."/>
            <person name="Wilkins M.J."/>
            <person name="Karaoz U."/>
            <person name="Brodie E.L."/>
            <person name="Williams K.H."/>
            <person name="Hubbard S.S."/>
            <person name="Banfield J.F."/>
        </authorList>
    </citation>
    <scope>NUCLEOTIDE SEQUENCE [LARGE SCALE GENOMIC DNA]</scope>
</reference>
<feature type="chain" id="PRO_5009524363" evidence="1">
    <location>
        <begin position="29"/>
        <end position="193"/>
    </location>
</feature>
<name>A0A1F6FHP0_9BACT</name>
<dbReference type="AlphaFoldDB" id="A0A1F6FHP0"/>
<keyword evidence="1" id="KW-0732">Signal</keyword>
<comment type="caution">
    <text evidence="2">The sequence shown here is derived from an EMBL/GenBank/DDBJ whole genome shotgun (WGS) entry which is preliminary data.</text>
</comment>
<sequence length="193" mass="19520">MKVSFFQRIALWSLLVASVVLTGCASVAKVDPTRTSMMTASSVSPGADGMTTSEAKKCTFKKQISLEKAKAYEKDPALIVQENACKEFDQLTVQGSPALAGELTKVGVGAGVNGVANYVVQSALQRKQGKICTNGGCIDTINNNVAFGGEGGQGGQGGRGGNAGALAVSGSSSNSSANVTGGGTCSTCKFKPN</sequence>
<dbReference type="EMBL" id="MFMM01000001">
    <property type="protein sequence ID" value="OGG85377.1"/>
    <property type="molecule type" value="Genomic_DNA"/>
</dbReference>
<accession>A0A1F6FHP0</accession>
<proteinExistence type="predicted"/>
<dbReference type="STRING" id="1798525.A3G90_05000"/>
<dbReference type="PROSITE" id="PS51257">
    <property type="entry name" value="PROKAR_LIPOPROTEIN"/>
    <property type="match status" value="1"/>
</dbReference>
<feature type="signal peptide" evidence="1">
    <location>
        <begin position="1"/>
        <end position="28"/>
    </location>
</feature>
<protein>
    <submittedName>
        <fullName evidence="2">Uncharacterized protein</fullName>
    </submittedName>
</protein>
<organism evidence="2 3">
    <name type="scientific">Candidatus Kaiserbacteria bacterium RIFCSPLOWO2_12_FULL_45_26</name>
    <dbReference type="NCBI Taxonomy" id="1798525"/>
    <lineage>
        <taxon>Bacteria</taxon>
        <taxon>Candidatus Kaiseribacteriota</taxon>
    </lineage>
</organism>
<gene>
    <name evidence="2" type="ORF">A3G90_05000</name>
</gene>
<dbReference type="Proteomes" id="UP000177325">
    <property type="component" value="Unassembled WGS sequence"/>
</dbReference>
<evidence type="ECO:0000313" key="3">
    <source>
        <dbReference type="Proteomes" id="UP000177325"/>
    </source>
</evidence>
<evidence type="ECO:0000313" key="2">
    <source>
        <dbReference type="EMBL" id="OGG85377.1"/>
    </source>
</evidence>